<reference evidence="1 2" key="1">
    <citation type="journal article" date="2007" name="Virology">
        <title>Sequence and annotation of the 369-kb NY-2A and the 345-kb AR158 viruses that infect Chlorella NC64A.</title>
        <authorList>
            <person name="Fitzgerald L.A."/>
            <person name="Graves M.V."/>
            <person name="Li X."/>
            <person name="Feldblyum T."/>
            <person name="Nierman W.C."/>
            <person name="Van Etten J.L."/>
        </authorList>
    </citation>
    <scope>NUCLEOTIDE SEQUENCE [LARGE SCALE GENOMIC DNA]</scope>
    <source>
        <strain evidence="1 2">NY-2A</strain>
    </source>
</reference>
<keyword evidence="2" id="KW-1185">Reference proteome</keyword>
<evidence type="ECO:0000313" key="2">
    <source>
        <dbReference type="Proteomes" id="UP000202419"/>
    </source>
</evidence>
<sequence length="71" mass="8475">MKSAREVNRHGYRCEFLSTRKIYFLSVKRCDFDGCVMDDVWNFDMNCIAYLSCNVLDVVQDHVRGICKRRF</sequence>
<dbReference type="EMBL" id="DQ491002">
    <property type="protein sequence ID" value="ABT14554.1"/>
    <property type="molecule type" value="Genomic_DNA"/>
</dbReference>
<protein>
    <submittedName>
        <fullName evidence="1">Uncharacterized protein b155R</fullName>
    </submittedName>
</protein>
<proteinExistence type="predicted"/>
<organismHost>
    <name type="scientific">Chlorella</name>
    <dbReference type="NCBI Taxonomy" id="3071"/>
</organismHost>
<dbReference type="GeneID" id="5659330"/>
<dbReference type="Proteomes" id="UP000202419">
    <property type="component" value="Segment"/>
</dbReference>
<gene>
    <name evidence="1" type="primary">b155R</name>
    <name evidence="1" type="ORF">NY2A_b155R</name>
</gene>
<dbReference type="RefSeq" id="YP_001497351.1">
    <property type="nucleotide sequence ID" value="NC_009898.1"/>
</dbReference>
<organism evidence="1 2">
    <name type="scientific">Paramecium bursaria Chlorella virus NY2A</name>
    <name type="common">PBCV-NY2A</name>
    <dbReference type="NCBI Taxonomy" id="46021"/>
    <lineage>
        <taxon>Viruses</taxon>
        <taxon>Varidnaviria</taxon>
        <taxon>Bamfordvirae</taxon>
        <taxon>Nucleocytoviricota</taxon>
        <taxon>Megaviricetes</taxon>
        <taxon>Algavirales</taxon>
        <taxon>Phycodnaviridae</taxon>
        <taxon>Chlorovirus</taxon>
        <taxon>Chlorovirus americanus</taxon>
    </lineage>
</organism>
<evidence type="ECO:0000313" key="1">
    <source>
        <dbReference type="EMBL" id="ABT14554.1"/>
    </source>
</evidence>
<name>A7IW30_PBCVN</name>
<dbReference type="KEGG" id="vg:5659330"/>
<accession>A7IW30</accession>